<dbReference type="InterPro" id="IPR052048">
    <property type="entry name" value="ST_Response_Regulator"/>
</dbReference>
<gene>
    <name evidence="3" type="ORF">J2S08_000424</name>
</gene>
<keyword evidence="1" id="KW-0597">Phosphoprotein</keyword>
<dbReference type="EMBL" id="JAUSTT010000002">
    <property type="protein sequence ID" value="MDQ0174591.1"/>
    <property type="molecule type" value="Genomic_DNA"/>
</dbReference>
<keyword evidence="4" id="KW-1185">Reference proteome</keyword>
<comment type="caution">
    <text evidence="3">The sequence shown here is derived from an EMBL/GenBank/DDBJ whole genome shotgun (WGS) entry which is preliminary data.</text>
</comment>
<evidence type="ECO:0000256" key="1">
    <source>
        <dbReference type="PROSITE-ProRule" id="PRU00169"/>
    </source>
</evidence>
<dbReference type="Proteomes" id="UP001223586">
    <property type="component" value="Unassembled WGS sequence"/>
</dbReference>
<reference evidence="3 4" key="1">
    <citation type="submission" date="2023-07" db="EMBL/GenBank/DDBJ databases">
        <title>Genomic Encyclopedia of Type Strains, Phase IV (KMG-IV): sequencing the most valuable type-strain genomes for metagenomic binning, comparative biology and taxonomic classification.</title>
        <authorList>
            <person name="Goeker M."/>
        </authorList>
    </citation>
    <scope>NUCLEOTIDE SEQUENCE [LARGE SCALE GENOMIC DNA]</scope>
    <source>
        <strain evidence="3 4">DSM 23837</strain>
    </source>
</reference>
<dbReference type="PANTHER" id="PTHR43228:SF1">
    <property type="entry name" value="TWO-COMPONENT RESPONSE REGULATOR ARR22"/>
    <property type="match status" value="1"/>
</dbReference>
<dbReference type="PANTHER" id="PTHR43228">
    <property type="entry name" value="TWO-COMPONENT RESPONSE REGULATOR"/>
    <property type="match status" value="1"/>
</dbReference>
<dbReference type="SMART" id="SM00448">
    <property type="entry name" value="REC"/>
    <property type="match status" value="1"/>
</dbReference>
<dbReference type="InterPro" id="IPR011006">
    <property type="entry name" value="CheY-like_superfamily"/>
</dbReference>
<proteinExistence type="predicted"/>
<organism evidence="3 4">
    <name type="scientific">Bacillus chungangensis</name>
    <dbReference type="NCBI Taxonomy" id="587633"/>
    <lineage>
        <taxon>Bacteria</taxon>
        <taxon>Bacillati</taxon>
        <taxon>Bacillota</taxon>
        <taxon>Bacilli</taxon>
        <taxon>Bacillales</taxon>
        <taxon>Bacillaceae</taxon>
        <taxon>Bacillus</taxon>
    </lineage>
</organism>
<protein>
    <submittedName>
        <fullName evidence="3">Two-component system chemotaxis response regulator CheY</fullName>
    </submittedName>
</protein>
<dbReference type="PROSITE" id="PS50110">
    <property type="entry name" value="RESPONSE_REGULATORY"/>
    <property type="match status" value="1"/>
</dbReference>
<dbReference type="SUPFAM" id="SSF52172">
    <property type="entry name" value="CheY-like"/>
    <property type="match status" value="1"/>
</dbReference>
<dbReference type="Pfam" id="PF00072">
    <property type="entry name" value="Response_reg"/>
    <property type="match status" value="1"/>
</dbReference>
<dbReference type="Gene3D" id="3.40.50.2300">
    <property type="match status" value="1"/>
</dbReference>
<sequence>MDKSKIQLLVVDDSAFMRSYLKRLLIDSDFEVMAEASSGEEAIAIYERCQPDLVILDITLPKMDGIETLRKIIQLDPQAKVVMCSSLGQKYLIEKALKIGAKDFIVKPYFDQFISVLNNVITK</sequence>
<name>A0ABT9WMU9_9BACI</name>
<evidence type="ECO:0000259" key="2">
    <source>
        <dbReference type="PROSITE" id="PS50110"/>
    </source>
</evidence>
<feature type="modified residue" description="4-aspartylphosphate" evidence="1">
    <location>
        <position position="57"/>
    </location>
</feature>
<evidence type="ECO:0000313" key="3">
    <source>
        <dbReference type="EMBL" id="MDQ0174591.1"/>
    </source>
</evidence>
<feature type="domain" description="Response regulatory" evidence="2">
    <location>
        <begin position="7"/>
        <end position="122"/>
    </location>
</feature>
<accession>A0ABT9WMU9</accession>
<evidence type="ECO:0000313" key="4">
    <source>
        <dbReference type="Proteomes" id="UP001223586"/>
    </source>
</evidence>
<dbReference type="RefSeq" id="WP_307226197.1">
    <property type="nucleotide sequence ID" value="NZ_JAUSTT010000002.1"/>
</dbReference>
<dbReference type="InterPro" id="IPR001789">
    <property type="entry name" value="Sig_transdc_resp-reg_receiver"/>
</dbReference>